<protein>
    <recommendedName>
        <fullName evidence="3">Peptidase M16 N-terminal domain-containing protein</fullName>
    </recommendedName>
</protein>
<evidence type="ECO:0000313" key="2">
    <source>
        <dbReference type="Proteomes" id="UP000076738"/>
    </source>
</evidence>
<evidence type="ECO:0000313" key="1">
    <source>
        <dbReference type="EMBL" id="KZO90020.1"/>
    </source>
</evidence>
<keyword evidence="2" id="KW-1185">Reference proteome</keyword>
<dbReference type="SUPFAM" id="SSF63411">
    <property type="entry name" value="LuxS/MPP-like metallohydrolase"/>
    <property type="match status" value="1"/>
</dbReference>
<proteinExistence type="predicted"/>
<dbReference type="Gene3D" id="3.30.830.10">
    <property type="entry name" value="Metalloenzyme, LuxS/M16 peptidase-like"/>
    <property type="match status" value="1"/>
</dbReference>
<gene>
    <name evidence="1" type="ORF">CALVIDRAFT_431492</name>
</gene>
<name>A0A167FZN5_CALVF</name>
<dbReference type="EMBL" id="KV417355">
    <property type="protein sequence ID" value="KZO90020.1"/>
    <property type="molecule type" value="Genomic_DNA"/>
</dbReference>
<dbReference type="GO" id="GO:0046872">
    <property type="term" value="F:metal ion binding"/>
    <property type="evidence" value="ECO:0007669"/>
    <property type="project" value="InterPro"/>
</dbReference>
<evidence type="ECO:0008006" key="3">
    <source>
        <dbReference type="Google" id="ProtNLM"/>
    </source>
</evidence>
<accession>A0A167FZN5</accession>
<reference evidence="1 2" key="1">
    <citation type="journal article" date="2016" name="Mol. Biol. Evol.">
        <title>Comparative Genomics of Early-Diverging Mushroom-Forming Fungi Provides Insights into the Origins of Lignocellulose Decay Capabilities.</title>
        <authorList>
            <person name="Nagy L.G."/>
            <person name="Riley R."/>
            <person name="Tritt A."/>
            <person name="Adam C."/>
            <person name="Daum C."/>
            <person name="Floudas D."/>
            <person name="Sun H."/>
            <person name="Yadav J.S."/>
            <person name="Pangilinan J."/>
            <person name="Larsson K.H."/>
            <person name="Matsuura K."/>
            <person name="Barry K."/>
            <person name="Labutti K."/>
            <person name="Kuo R."/>
            <person name="Ohm R.A."/>
            <person name="Bhattacharya S.S."/>
            <person name="Shirouzu T."/>
            <person name="Yoshinaga Y."/>
            <person name="Martin F.M."/>
            <person name="Grigoriev I.V."/>
            <person name="Hibbett D.S."/>
        </authorList>
    </citation>
    <scope>NUCLEOTIDE SEQUENCE [LARGE SCALE GENOMIC DNA]</scope>
    <source>
        <strain evidence="1 2">TUFC12733</strain>
    </source>
</reference>
<dbReference type="AlphaFoldDB" id="A0A167FZN5"/>
<sequence>METTENTLSNGLRLIVLPDASNPQRPWTTGAITLNVGFLCPSVMPGIPHLVEHCCGDELNELLVTTFGGHMTDNTVTHKDTTTYGFEFPTGCCEEALKLVMGRIFGPNPTAEQVSSAIDKITGEFEYRSRNMSAEDARRRICEVMSGRAYCEGTAESLGSQQSSEGRCQLLKTMANVESFVFNYHRPGRAALVLRTSCAYSS</sequence>
<dbReference type="Proteomes" id="UP000076738">
    <property type="component" value="Unassembled WGS sequence"/>
</dbReference>
<dbReference type="InterPro" id="IPR011249">
    <property type="entry name" value="Metalloenz_LuxS/M16"/>
</dbReference>
<organism evidence="1 2">
    <name type="scientific">Calocera viscosa (strain TUFC12733)</name>
    <dbReference type="NCBI Taxonomy" id="1330018"/>
    <lineage>
        <taxon>Eukaryota</taxon>
        <taxon>Fungi</taxon>
        <taxon>Dikarya</taxon>
        <taxon>Basidiomycota</taxon>
        <taxon>Agaricomycotina</taxon>
        <taxon>Dacrymycetes</taxon>
        <taxon>Dacrymycetales</taxon>
        <taxon>Dacrymycetaceae</taxon>
        <taxon>Calocera</taxon>
    </lineage>
</organism>